<dbReference type="PROSITE" id="PS50977">
    <property type="entry name" value="HTH_TETR_2"/>
    <property type="match status" value="1"/>
</dbReference>
<accession>A0A839IVC9</accession>
<name>A0A839IVC9_9GAMM</name>
<dbReference type="RefSeq" id="WP_182810445.1">
    <property type="nucleotide sequence ID" value="NZ_JACJFM010000033.1"/>
</dbReference>
<dbReference type="AlphaFoldDB" id="A0A839IVC9"/>
<dbReference type="InterPro" id="IPR001647">
    <property type="entry name" value="HTH_TetR"/>
</dbReference>
<feature type="DNA-binding region" description="H-T-H motif" evidence="2">
    <location>
        <begin position="28"/>
        <end position="47"/>
    </location>
</feature>
<dbReference type="InterPro" id="IPR009057">
    <property type="entry name" value="Homeodomain-like_sf"/>
</dbReference>
<evidence type="ECO:0000259" key="3">
    <source>
        <dbReference type="PROSITE" id="PS50977"/>
    </source>
</evidence>
<sequence>MSSKENTREHWLKFALQQLIKEGPDSLKIMPLCEARGVTKGSFYHHFKNRQDFISQLMEHWYQTLTMAFIEQADTESDALQRLEKLDQVIADNDIEAEMHIRAWALKEPGLSDYLARVDEQRQDYLKHCYIELGVDPALAQDIAIVSYAQFLGLLQLHPRPDTETMLRLSGLLSRQFFPETNQTG</sequence>
<proteinExistence type="predicted"/>
<gene>
    <name evidence="4" type="ORF">H4O21_18870</name>
</gene>
<organism evidence="4 5">
    <name type="scientific">Oceanospirillum sediminis</name>
    <dbReference type="NCBI Taxonomy" id="2760088"/>
    <lineage>
        <taxon>Bacteria</taxon>
        <taxon>Pseudomonadati</taxon>
        <taxon>Pseudomonadota</taxon>
        <taxon>Gammaproteobacteria</taxon>
        <taxon>Oceanospirillales</taxon>
        <taxon>Oceanospirillaceae</taxon>
        <taxon>Oceanospirillum</taxon>
    </lineage>
</organism>
<evidence type="ECO:0000256" key="1">
    <source>
        <dbReference type="ARBA" id="ARBA00023125"/>
    </source>
</evidence>
<keyword evidence="5" id="KW-1185">Reference proteome</keyword>
<dbReference type="Pfam" id="PF00440">
    <property type="entry name" value="TetR_N"/>
    <property type="match status" value="1"/>
</dbReference>
<dbReference type="Proteomes" id="UP000565262">
    <property type="component" value="Unassembled WGS sequence"/>
</dbReference>
<protein>
    <submittedName>
        <fullName evidence="4">TetR/AcrR family transcriptional regulator</fullName>
    </submittedName>
</protein>
<evidence type="ECO:0000313" key="4">
    <source>
        <dbReference type="EMBL" id="MBB1488672.1"/>
    </source>
</evidence>
<comment type="caution">
    <text evidence="4">The sequence shown here is derived from an EMBL/GenBank/DDBJ whole genome shotgun (WGS) entry which is preliminary data.</text>
</comment>
<keyword evidence="1 2" id="KW-0238">DNA-binding</keyword>
<dbReference type="GO" id="GO:0003677">
    <property type="term" value="F:DNA binding"/>
    <property type="evidence" value="ECO:0007669"/>
    <property type="project" value="UniProtKB-UniRule"/>
</dbReference>
<reference evidence="4 5" key="1">
    <citation type="submission" date="2020-08" db="EMBL/GenBank/DDBJ databases">
        <title>Oceanospirillum sp. nov. isolated from marine sediment.</title>
        <authorList>
            <person name="Ji X."/>
        </authorList>
    </citation>
    <scope>NUCLEOTIDE SEQUENCE [LARGE SCALE GENOMIC DNA]</scope>
    <source>
        <strain evidence="4 5">D5</strain>
    </source>
</reference>
<dbReference type="EMBL" id="JACJFM010000033">
    <property type="protein sequence ID" value="MBB1488672.1"/>
    <property type="molecule type" value="Genomic_DNA"/>
</dbReference>
<feature type="domain" description="HTH tetR-type" evidence="3">
    <location>
        <begin position="5"/>
        <end position="65"/>
    </location>
</feature>
<dbReference type="SUPFAM" id="SSF46689">
    <property type="entry name" value="Homeodomain-like"/>
    <property type="match status" value="1"/>
</dbReference>
<evidence type="ECO:0000313" key="5">
    <source>
        <dbReference type="Proteomes" id="UP000565262"/>
    </source>
</evidence>
<evidence type="ECO:0000256" key="2">
    <source>
        <dbReference type="PROSITE-ProRule" id="PRU00335"/>
    </source>
</evidence>
<dbReference type="Gene3D" id="1.10.357.10">
    <property type="entry name" value="Tetracycline Repressor, domain 2"/>
    <property type="match status" value="1"/>
</dbReference>